<protein>
    <recommendedName>
        <fullName evidence="2">Protein kinase domain-containing protein</fullName>
    </recommendedName>
</protein>
<dbReference type="Proteomes" id="UP000436088">
    <property type="component" value="Unassembled WGS sequence"/>
</dbReference>
<reference evidence="3" key="1">
    <citation type="submission" date="2019-09" db="EMBL/GenBank/DDBJ databases">
        <title>Draft genome information of white flower Hibiscus syriacus.</title>
        <authorList>
            <person name="Kim Y.-M."/>
        </authorList>
    </citation>
    <scope>NUCLEOTIDE SEQUENCE [LARGE SCALE GENOMIC DNA]</scope>
    <source>
        <strain evidence="3">YM2019G1</strain>
    </source>
</reference>
<dbReference type="AlphaFoldDB" id="A0A6A3BIX5"/>
<keyword evidence="4" id="KW-1185">Reference proteome</keyword>
<dbReference type="SUPFAM" id="SSF56112">
    <property type="entry name" value="Protein kinase-like (PK-like)"/>
    <property type="match status" value="1"/>
</dbReference>
<evidence type="ECO:0000259" key="2">
    <source>
        <dbReference type="PROSITE" id="PS50011"/>
    </source>
</evidence>
<dbReference type="Gene3D" id="1.10.510.10">
    <property type="entry name" value="Transferase(Phosphotransferase) domain 1"/>
    <property type="match status" value="1"/>
</dbReference>
<evidence type="ECO:0000313" key="4">
    <source>
        <dbReference type="Proteomes" id="UP000436088"/>
    </source>
</evidence>
<feature type="domain" description="Protein kinase" evidence="2">
    <location>
        <begin position="1"/>
        <end position="177"/>
    </location>
</feature>
<accession>A0A6A3BIX5</accession>
<sequence>MQHTDHRLRHKASKHSPRQQLRCSDFRLWVVEALDDGSNIDENKHIRGMKGYVAPQWFRNMPVTVKVDVYSFGVSLLEIICCRRSVGDKENAADTDGDSRMLTYWAYDFFNIEGAIEALIGDDMEAINDRMSLERFLMTALWCIQEDPYLRPTTRKVTHMLGGVVQVTIPPDPSPFTTTA</sequence>
<proteinExistence type="predicted"/>
<gene>
    <name evidence="3" type="ORF">F3Y22_tig00110076pilonHSYRG00004</name>
</gene>
<dbReference type="OrthoDB" id="5857966at2759"/>
<comment type="caution">
    <text evidence="3">The sequence shown here is derived from an EMBL/GenBank/DDBJ whole genome shotgun (WGS) entry which is preliminary data.</text>
</comment>
<dbReference type="InterPro" id="IPR051343">
    <property type="entry name" value="G-type_lectin_kinases/EP1-like"/>
</dbReference>
<dbReference type="GO" id="GO:0005524">
    <property type="term" value="F:ATP binding"/>
    <property type="evidence" value="ECO:0007669"/>
    <property type="project" value="InterPro"/>
</dbReference>
<name>A0A6A3BIX5_HIBSY</name>
<evidence type="ECO:0000313" key="3">
    <source>
        <dbReference type="EMBL" id="KAE8716980.1"/>
    </source>
</evidence>
<dbReference type="InterPro" id="IPR000719">
    <property type="entry name" value="Prot_kinase_dom"/>
</dbReference>
<dbReference type="Pfam" id="PF00069">
    <property type="entry name" value="Pkinase"/>
    <property type="match status" value="1"/>
</dbReference>
<dbReference type="PANTHER" id="PTHR47976">
    <property type="entry name" value="G-TYPE LECTIN S-RECEPTOR-LIKE SERINE/THREONINE-PROTEIN KINASE SD2-5"/>
    <property type="match status" value="1"/>
</dbReference>
<dbReference type="PANTHER" id="PTHR47976:SF15">
    <property type="entry name" value="G-TYPE LECTIN S-RECEPTOR-LIKE SERINE_THREONINE-PROTEIN KINASE RLK1"/>
    <property type="match status" value="1"/>
</dbReference>
<dbReference type="InterPro" id="IPR011009">
    <property type="entry name" value="Kinase-like_dom_sf"/>
</dbReference>
<dbReference type="GO" id="GO:0004672">
    <property type="term" value="F:protein kinase activity"/>
    <property type="evidence" value="ECO:0007669"/>
    <property type="project" value="InterPro"/>
</dbReference>
<dbReference type="PROSITE" id="PS50011">
    <property type="entry name" value="PROTEIN_KINASE_DOM"/>
    <property type="match status" value="1"/>
</dbReference>
<evidence type="ECO:0000256" key="1">
    <source>
        <dbReference type="ARBA" id="ARBA00022729"/>
    </source>
</evidence>
<dbReference type="EMBL" id="VEPZ02000835">
    <property type="protein sequence ID" value="KAE8716980.1"/>
    <property type="molecule type" value="Genomic_DNA"/>
</dbReference>
<organism evidence="3 4">
    <name type="scientific">Hibiscus syriacus</name>
    <name type="common">Rose of Sharon</name>
    <dbReference type="NCBI Taxonomy" id="106335"/>
    <lineage>
        <taxon>Eukaryota</taxon>
        <taxon>Viridiplantae</taxon>
        <taxon>Streptophyta</taxon>
        <taxon>Embryophyta</taxon>
        <taxon>Tracheophyta</taxon>
        <taxon>Spermatophyta</taxon>
        <taxon>Magnoliopsida</taxon>
        <taxon>eudicotyledons</taxon>
        <taxon>Gunneridae</taxon>
        <taxon>Pentapetalae</taxon>
        <taxon>rosids</taxon>
        <taxon>malvids</taxon>
        <taxon>Malvales</taxon>
        <taxon>Malvaceae</taxon>
        <taxon>Malvoideae</taxon>
        <taxon>Hibiscus</taxon>
    </lineage>
</organism>
<keyword evidence="1" id="KW-0732">Signal</keyword>